<evidence type="ECO:0000313" key="10">
    <source>
        <dbReference type="EMBL" id="CEO88385.1"/>
    </source>
</evidence>
<dbReference type="CDD" id="cd06170">
    <property type="entry name" value="LuxR_C_like"/>
    <property type="match status" value="1"/>
</dbReference>
<dbReference type="InterPro" id="IPR058245">
    <property type="entry name" value="NreC/VraR/RcsB-like_REC"/>
</dbReference>
<dbReference type="Gene3D" id="3.40.50.2300">
    <property type="match status" value="1"/>
</dbReference>
<name>A0A0B7ME95_9FIRM</name>
<dbReference type="PANTHER" id="PTHR43214">
    <property type="entry name" value="TWO-COMPONENT RESPONSE REGULATOR"/>
    <property type="match status" value="1"/>
</dbReference>
<keyword evidence="2 7" id="KW-0597">Phosphoprotein</keyword>
<dbReference type="InterPro" id="IPR001789">
    <property type="entry name" value="Sig_transdc_resp-reg_receiver"/>
</dbReference>
<dbReference type="GO" id="GO:0003677">
    <property type="term" value="F:DNA binding"/>
    <property type="evidence" value="ECO:0007669"/>
    <property type="project" value="UniProtKB-KW"/>
</dbReference>
<dbReference type="InterPro" id="IPR016032">
    <property type="entry name" value="Sig_transdc_resp-reg_C-effctor"/>
</dbReference>
<feature type="domain" description="HTH luxR-type" evidence="8">
    <location>
        <begin position="147"/>
        <end position="212"/>
    </location>
</feature>
<dbReference type="InterPro" id="IPR039420">
    <property type="entry name" value="WalR-like"/>
</dbReference>
<dbReference type="Pfam" id="PF00196">
    <property type="entry name" value="GerE"/>
    <property type="match status" value="1"/>
</dbReference>
<evidence type="ECO:0000256" key="3">
    <source>
        <dbReference type="ARBA" id="ARBA00023015"/>
    </source>
</evidence>
<protein>
    <recommendedName>
        <fullName evidence="1">Stage 0 sporulation protein A homolog</fullName>
    </recommendedName>
</protein>
<feature type="modified residue" description="4-aspartylphosphate" evidence="7">
    <location>
        <position position="56"/>
    </location>
</feature>
<dbReference type="InterPro" id="IPR000792">
    <property type="entry name" value="Tscrpt_reg_LuxR_C"/>
</dbReference>
<organism evidence="10 11">
    <name type="scientific">Syntrophaceticus schinkii</name>
    <dbReference type="NCBI Taxonomy" id="499207"/>
    <lineage>
        <taxon>Bacteria</taxon>
        <taxon>Bacillati</taxon>
        <taxon>Bacillota</taxon>
        <taxon>Clostridia</taxon>
        <taxon>Thermoanaerobacterales</taxon>
        <taxon>Thermoanaerobacterales Family III. Incertae Sedis</taxon>
        <taxon>Syntrophaceticus</taxon>
    </lineage>
</organism>
<dbReference type="SUPFAM" id="SSF52172">
    <property type="entry name" value="CheY-like"/>
    <property type="match status" value="1"/>
</dbReference>
<dbReference type="RefSeq" id="WP_044664554.1">
    <property type="nucleotide sequence ID" value="NZ_CDRZ01000090.1"/>
</dbReference>
<feature type="domain" description="Response regulatory" evidence="9">
    <location>
        <begin position="5"/>
        <end position="120"/>
    </location>
</feature>
<evidence type="ECO:0000256" key="1">
    <source>
        <dbReference type="ARBA" id="ARBA00018672"/>
    </source>
</evidence>
<evidence type="ECO:0000256" key="4">
    <source>
        <dbReference type="ARBA" id="ARBA00023125"/>
    </source>
</evidence>
<keyword evidence="5" id="KW-0804">Transcription</keyword>
<dbReference type="AlphaFoldDB" id="A0A0B7ME95"/>
<evidence type="ECO:0000256" key="2">
    <source>
        <dbReference type="ARBA" id="ARBA00022553"/>
    </source>
</evidence>
<gene>
    <name evidence="10" type="primary">degU</name>
    <name evidence="10" type="ORF">SSCH_180033</name>
</gene>
<keyword evidence="3" id="KW-0805">Transcription regulation</keyword>
<comment type="function">
    <text evidence="6">May play the central regulatory role in sporulation. It may be an element of the effector pathway responsible for the activation of sporulation genes in response to nutritional stress. Spo0A may act in concert with spo0H (a sigma factor) to control the expression of some genes that are critical to the sporulation process.</text>
</comment>
<dbReference type="PRINTS" id="PR00038">
    <property type="entry name" value="HTHLUXR"/>
</dbReference>
<evidence type="ECO:0000259" key="8">
    <source>
        <dbReference type="PROSITE" id="PS50043"/>
    </source>
</evidence>
<dbReference type="SUPFAM" id="SSF46894">
    <property type="entry name" value="C-terminal effector domain of the bipartite response regulators"/>
    <property type="match status" value="1"/>
</dbReference>
<evidence type="ECO:0000313" key="11">
    <source>
        <dbReference type="Proteomes" id="UP000046155"/>
    </source>
</evidence>
<accession>A0A0B7ME95</accession>
<keyword evidence="11" id="KW-1185">Reference proteome</keyword>
<dbReference type="InterPro" id="IPR011006">
    <property type="entry name" value="CheY-like_superfamily"/>
</dbReference>
<proteinExistence type="predicted"/>
<dbReference type="PROSITE" id="PS50043">
    <property type="entry name" value="HTH_LUXR_2"/>
    <property type="match status" value="1"/>
</dbReference>
<dbReference type="SMART" id="SM00448">
    <property type="entry name" value="REC"/>
    <property type="match status" value="1"/>
</dbReference>
<sequence>MEKIRVVIADDHPLIREGLRRVLELDENIEIAGEVGDGQGAINLARSLRPDIILMDLKMPGTSGKEASRVIRREMPDIKIIILTVAEDEEMLEVIKAGASGYLLKDVEPAELMKSIYDVLEGRPAFHPVVTGRLLGEYNRLSTATAKEEGISALTEREKEVLSLIAMGEPNRGIARILFISEKTVKNHITSIFRKIKVTDRTQAAIYAIKNNLVEL</sequence>
<dbReference type="PROSITE" id="PS50110">
    <property type="entry name" value="RESPONSE_REGULATORY"/>
    <property type="match status" value="1"/>
</dbReference>
<dbReference type="Proteomes" id="UP000046155">
    <property type="component" value="Unassembled WGS sequence"/>
</dbReference>
<dbReference type="EMBL" id="CDRZ01000090">
    <property type="protein sequence ID" value="CEO88385.1"/>
    <property type="molecule type" value="Genomic_DNA"/>
</dbReference>
<evidence type="ECO:0000259" key="9">
    <source>
        <dbReference type="PROSITE" id="PS50110"/>
    </source>
</evidence>
<dbReference type="SMART" id="SM00421">
    <property type="entry name" value="HTH_LUXR"/>
    <property type="match status" value="1"/>
</dbReference>
<dbReference type="OrthoDB" id="9779069at2"/>
<keyword evidence="4" id="KW-0238">DNA-binding</keyword>
<dbReference type="CDD" id="cd17535">
    <property type="entry name" value="REC_NarL-like"/>
    <property type="match status" value="1"/>
</dbReference>
<dbReference type="Pfam" id="PF00072">
    <property type="entry name" value="Response_reg"/>
    <property type="match status" value="1"/>
</dbReference>
<dbReference type="GO" id="GO:0006355">
    <property type="term" value="P:regulation of DNA-templated transcription"/>
    <property type="evidence" value="ECO:0007669"/>
    <property type="project" value="InterPro"/>
</dbReference>
<dbReference type="GO" id="GO:0000160">
    <property type="term" value="P:phosphorelay signal transduction system"/>
    <property type="evidence" value="ECO:0007669"/>
    <property type="project" value="InterPro"/>
</dbReference>
<dbReference type="PANTHER" id="PTHR43214:SF43">
    <property type="entry name" value="TWO-COMPONENT RESPONSE REGULATOR"/>
    <property type="match status" value="1"/>
</dbReference>
<evidence type="ECO:0000256" key="6">
    <source>
        <dbReference type="ARBA" id="ARBA00024867"/>
    </source>
</evidence>
<evidence type="ECO:0000256" key="7">
    <source>
        <dbReference type="PROSITE-ProRule" id="PRU00169"/>
    </source>
</evidence>
<dbReference type="PROSITE" id="PS00622">
    <property type="entry name" value="HTH_LUXR_1"/>
    <property type="match status" value="1"/>
</dbReference>
<reference evidence="11" key="1">
    <citation type="submission" date="2015-01" db="EMBL/GenBank/DDBJ databases">
        <authorList>
            <person name="Manzoor Shahid"/>
            <person name="Zubair Saima"/>
        </authorList>
    </citation>
    <scope>NUCLEOTIDE SEQUENCE [LARGE SCALE GENOMIC DNA]</scope>
    <source>
        <strain evidence="11">Sp3</strain>
    </source>
</reference>
<evidence type="ECO:0000256" key="5">
    <source>
        <dbReference type="ARBA" id="ARBA00023163"/>
    </source>
</evidence>